<protein>
    <submittedName>
        <fullName evidence="2">Uncharacterized protein</fullName>
    </submittedName>
</protein>
<gene>
    <name evidence="2" type="ORF">PDIGIT_LOCUS5334</name>
</gene>
<reference evidence="2" key="1">
    <citation type="submission" date="2023-01" db="EMBL/GenBank/DDBJ databases">
        <authorList>
            <person name="Van Ghelder C."/>
            <person name="Rancurel C."/>
        </authorList>
    </citation>
    <scope>NUCLEOTIDE SEQUENCE</scope>
    <source>
        <strain evidence="2">CNCM I-4278</strain>
    </source>
</reference>
<accession>A0A9W4UCN2</accession>
<keyword evidence="3" id="KW-1185">Reference proteome</keyword>
<evidence type="ECO:0000313" key="2">
    <source>
        <dbReference type="EMBL" id="CAI6332301.1"/>
    </source>
</evidence>
<dbReference type="EMBL" id="CAOQHR010000003">
    <property type="protein sequence ID" value="CAI6332301.1"/>
    <property type="molecule type" value="Genomic_DNA"/>
</dbReference>
<dbReference type="AlphaFoldDB" id="A0A9W4UCN2"/>
<proteinExistence type="predicted"/>
<comment type="caution">
    <text evidence="2">The sequence shown here is derived from an EMBL/GenBank/DDBJ whole genome shotgun (WGS) entry which is preliminary data.</text>
</comment>
<name>A0A9W4UCN2_9PLEO</name>
<feature type="region of interest" description="Disordered" evidence="1">
    <location>
        <begin position="85"/>
        <end position="116"/>
    </location>
</feature>
<evidence type="ECO:0000256" key="1">
    <source>
        <dbReference type="SAM" id="MobiDB-lite"/>
    </source>
</evidence>
<sequence length="116" mass="12397">MANSRSSSINIHDAITAHLAAGPMTPDALRRIMEGSSSTTTTATAAAAAATVATTTSSTITESRPRALSSTHSWRFRFGRRNRRAAMPTIQEEPRAPLLNPRAEDFVPRNTTTASS</sequence>
<evidence type="ECO:0000313" key="3">
    <source>
        <dbReference type="Proteomes" id="UP001152607"/>
    </source>
</evidence>
<dbReference type="Proteomes" id="UP001152607">
    <property type="component" value="Unassembled WGS sequence"/>
</dbReference>
<feature type="region of interest" description="Disordered" evidence="1">
    <location>
        <begin position="52"/>
        <end position="72"/>
    </location>
</feature>
<organism evidence="2 3">
    <name type="scientific">Periconia digitata</name>
    <dbReference type="NCBI Taxonomy" id="1303443"/>
    <lineage>
        <taxon>Eukaryota</taxon>
        <taxon>Fungi</taxon>
        <taxon>Dikarya</taxon>
        <taxon>Ascomycota</taxon>
        <taxon>Pezizomycotina</taxon>
        <taxon>Dothideomycetes</taxon>
        <taxon>Pleosporomycetidae</taxon>
        <taxon>Pleosporales</taxon>
        <taxon>Massarineae</taxon>
        <taxon>Periconiaceae</taxon>
        <taxon>Periconia</taxon>
    </lineage>
</organism>